<dbReference type="SUPFAM" id="SSF55347">
    <property type="entry name" value="Glyceraldehyde-3-phosphate dehydrogenase-like, C-terminal domain"/>
    <property type="match status" value="1"/>
</dbReference>
<comment type="catalytic activity">
    <reaction evidence="6">
        <text>L-aspartate + NADP(+) + H2O = oxaloacetate + NH4(+) + NADPH + H(+)</text>
        <dbReference type="Rhea" id="RHEA:11784"/>
        <dbReference type="ChEBI" id="CHEBI:15377"/>
        <dbReference type="ChEBI" id="CHEBI:15378"/>
        <dbReference type="ChEBI" id="CHEBI:16452"/>
        <dbReference type="ChEBI" id="CHEBI:28938"/>
        <dbReference type="ChEBI" id="CHEBI:29991"/>
        <dbReference type="ChEBI" id="CHEBI:57783"/>
        <dbReference type="ChEBI" id="CHEBI:58349"/>
        <dbReference type="EC" id="1.4.1.21"/>
    </reaction>
</comment>
<evidence type="ECO:0000256" key="5">
    <source>
        <dbReference type="ARBA" id="ARBA00023027"/>
    </source>
</evidence>
<dbReference type="Pfam" id="PF01958">
    <property type="entry name" value="Asp_DH_C"/>
    <property type="match status" value="1"/>
</dbReference>
<evidence type="ECO:0000256" key="1">
    <source>
        <dbReference type="ARBA" id="ARBA00008331"/>
    </source>
</evidence>
<evidence type="ECO:0000259" key="7">
    <source>
        <dbReference type="Pfam" id="PF01958"/>
    </source>
</evidence>
<dbReference type="SUPFAM" id="SSF51735">
    <property type="entry name" value="NAD(P)-binding Rossmann-fold domains"/>
    <property type="match status" value="1"/>
</dbReference>
<dbReference type="InterPro" id="IPR002811">
    <property type="entry name" value="Asp_DH"/>
</dbReference>
<evidence type="ECO:0000313" key="10">
    <source>
        <dbReference type="Proteomes" id="UP000652074"/>
    </source>
</evidence>
<dbReference type="PANTHER" id="PTHR31873:SF6">
    <property type="entry name" value="ASPARTATE DEHYDROGENASE DOMAIN-CONTAINING PROTEIN"/>
    <property type="match status" value="1"/>
</dbReference>
<dbReference type="EC" id="1.4.1.21" evidence="6"/>
<dbReference type="Pfam" id="PF03447">
    <property type="entry name" value="NAD_binding_3"/>
    <property type="match status" value="1"/>
</dbReference>
<dbReference type="NCBIfam" id="NF009827">
    <property type="entry name" value="PRK13303.1-2"/>
    <property type="match status" value="1"/>
</dbReference>
<feature type="binding site" evidence="6">
    <location>
        <position position="191"/>
    </location>
    <ligand>
        <name>NAD(+)</name>
        <dbReference type="ChEBI" id="CHEBI:57540"/>
    </ligand>
</feature>
<keyword evidence="3 6" id="KW-0521">NADP</keyword>
<keyword evidence="5 6" id="KW-0520">NAD</keyword>
<dbReference type="Proteomes" id="UP000652074">
    <property type="component" value="Unassembled WGS sequence"/>
</dbReference>
<sequence length="268" mass="27944">MKRVTMIGFGAIGAGVLELVRGNPEIAIDTVVVPDPADAALREALRRAAPGAKLAAEVELGAGRPDLIVECAGHSAIGQHVIPALERGVPCLVISVGALSEDGLAERLEEAARRGGTQAQLLPGAIGAIDALAAARLGGLEEVRYVGRKPPQAWKGTPAEAELDLDMVDEPVRIFVGTAREAAHRFPKNANVAATVALAGLGLDATRVELWADPRVEENQHHIDAQGAFGRLELTMSGKPLRANPKTSALTVFCVARALTNSAHAITI</sequence>
<dbReference type="PIRSF" id="PIRSF005227">
    <property type="entry name" value="Asp_dh_NAD_syn"/>
    <property type="match status" value="1"/>
</dbReference>
<proteinExistence type="inferred from homology"/>
<reference evidence="9 10" key="1">
    <citation type="submission" date="2019-12" db="EMBL/GenBank/DDBJ databases">
        <title>Comparative genomics gives insights into the taxonomy of the Azoarcus-Aromatoleum group and reveals separate origins of nif in the plant-associated Azoarcus and non-plant-associated Aromatoleum sub-groups.</title>
        <authorList>
            <person name="Lafos M."/>
            <person name="Maluk M."/>
            <person name="Batista M."/>
            <person name="Junghare M."/>
            <person name="Carmona M."/>
            <person name="Faoro H."/>
            <person name="Cruz L.M."/>
            <person name="Battistoni F."/>
            <person name="De Souza E."/>
            <person name="Pedrosa F."/>
            <person name="Chen W.-M."/>
            <person name="Poole P.S."/>
            <person name="Dixon R.A."/>
            <person name="James E.K."/>
        </authorList>
    </citation>
    <scope>NUCLEOTIDE SEQUENCE [LARGE SCALE GENOMIC DNA]</scope>
    <source>
        <strain evidence="9 10">ToN1</strain>
    </source>
</reference>
<accession>A0ABX1MP86</accession>
<gene>
    <name evidence="6" type="primary">nadX</name>
    <name evidence="9" type="ORF">GPA26_11175</name>
</gene>
<name>A0ABX1MP86_9RHOO</name>
<evidence type="ECO:0000256" key="4">
    <source>
        <dbReference type="ARBA" id="ARBA00023002"/>
    </source>
</evidence>
<dbReference type="NCBIfam" id="NF009828">
    <property type="entry name" value="PRK13303.1-3"/>
    <property type="match status" value="1"/>
</dbReference>
<keyword evidence="4 6" id="KW-0560">Oxidoreductase</keyword>
<dbReference type="InterPro" id="IPR011182">
    <property type="entry name" value="L-Asp_DH"/>
</dbReference>
<evidence type="ECO:0000256" key="2">
    <source>
        <dbReference type="ARBA" id="ARBA00022642"/>
    </source>
</evidence>
<evidence type="ECO:0000256" key="6">
    <source>
        <dbReference type="HAMAP-Rule" id="MF_01265"/>
    </source>
</evidence>
<comment type="similarity">
    <text evidence="1 6">Belongs to the L-aspartate dehydrogenase family.</text>
</comment>
<dbReference type="PANTHER" id="PTHR31873">
    <property type="entry name" value="L-ASPARTATE DEHYDROGENASE-RELATED"/>
    <property type="match status" value="1"/>
</dbReference>
<feature type="domain" description="Aspartate dehydrogenase" evidence="7">
    <location>
        <begin position="169"/>
        <end position="253"/>
    </location>
</feature>
<dbReference type="HAMAP" id="MF_01265">
    <property type="entry name" value="NadX"/>
    <property type="match status" value="1"/>
</dbReference>
<dbReference type="InterPro" id="IPR036291">
    <property type="entry name" value="NAD(P)-bd_dom_sf"/>
</dbReference>
<keyword evidence="2 6" id="KW-0662">Pyridine nucleotide biosynthesis</keyword>
<feature type="binding site" evidence="6">
    <location>
        <position position="125"/>
    </location>
    <ligand>
        <name>NAD(+)</name>
        <dbReference type="ChEBI" id="CHEBI:57540"/>
    </ligand>
</feature>
<feature type="domain" description="Aspartate/homoserine dehydrogenase NAD-binding" evidence="8">
    <location>
        <begin position="8"/>
        <end position="118"/>
    </location>
</feature>
<comment type="pathway">
    <text evidence="6">Cofactor biosynthesis; NAD(+) biosynthesis; iminoaspartate from L-aspartate (dehydrogenase route): step 1/1.</text>
</comment>
<keyword evidence="10" id="KW-1185">Reference proteome</keyword>
<evidence type="ECO:0000256" key="3">
    <source>
        <dbReference type="ARBA" id="ARBA00022857"/>
    </source>
</evidence>
<dbReference type="Gene3D" id="3.30.360.10">
    <property type="entry name" value="Dihydrodipicolinate Reductase, domain 2"/>
    <property type="match status" value="1"/>
</dbReference>
<feature type="active site" evidence="6">
    <location>
        <position position="221"/>
    </location>
</feature>
<comment type="miscellaneous">
    <text evidence="6">The iminoaspartate product is unstable in aqueous solution and can decompose to oxaloacetate and ammonia.</text>
</comment>
<evidence type="ECO:0000313" key="9">
    <source>
        <dbReference type="EMBL" id="NMF89035.1"/>
    </source>
</evidence>
<dbReference type="EMBL" id="WTVR01000018">
    <property type="protein sequence ID" value="NMF89035.1"/>
    <property type="molecule type" value="Genomic_DNA"/>
</dbReference>
<comment type="catalytic activity">
    <reaction evidence="6">
        <text>L-aspartate + NAD(+) + H2O = oxaloacetate + NH4(+) + NADH + H(+)</text>
        <dbReference type="Rhea" id="RHEA:11788"/>
        <dbReference type="ChEBI" id="CHEBI:15377"/>
        <dbReference type="ChEBI" id="CHEBI:15378"/>
        <dbReference type="ChEBI" id="CHEBI:16452"/>
        <dbReference type="ChEBI" id="CHEBI:28938"/>
        <dbReference type="ChEBI" id="CHEBI:29991"/>
        <dbReference type="ChEBI" id="CHEBI:57540"/>
        <dbReference type="ChEBI" id="CHEBI:57945"/>
        <dbReference type="EC" id="1.4.1.21"/>
    </reaction>
</comment>
<dbReference type="InterPro" id="IPR005106">
    <property type="entry name" value="Asp/hSer_DH_NAD-bd"/>
</dbReference>
<comment type="function">
    <text evidence="6">Specifically catalyzes the NAD or NADP-dependent dehydrogenation of L-aspartate to iminoaspartate.</text>
</comment>
<dbReference type="Gene3D" id="3.40.50.720">
    <property type="entry name" value="NAD(P)-binding Rossmann-like Domain"/>
    <property type="match status" value="1"/>
</dbReference>
<comment type="caution">
    <text evidence="9">The sequence shown here is derived from an EMBL/GenBank/DDBJ whole genome shotgun (WGS) entry which is preliminary data.</text>
</comment>
<organism evidence="9 10">
    <name type="scientific">Aromatoleum petrolei</name>
    <dbReference type="NCBI Taxonomy" id="76116"/>
    <lineage>
        <taxon>Bacteria</taxon>
        <taxon>Pseudomonadati</taxon>
        <taxon>Pseudomonadota</taxon>
        <taxon>Betaproteobacteria</taxon>
        <taxon>Rhodocyclales</taxon>
        <taxon>Rhodocyclaceae</taxon>
        <taxon>Aromatoleum</taxon>
    </lineage>
</organism>
<dbReference type="GO" id="GO:0033735">
    <property type="term" value="F:aspartate dehydrogenase [NAD(P)+] activity"/>
    <property type="evidence" value="ECO:0007669"/>
    <property type="project" value="UniProtKB-EC"/>
</dbReference>
<protein>
    <recommendedName>
        <fullName evidence="6">L-aspartate dehydrogenase</fullName>
        <ecNumber evidence="6">1.4.1.21</ecNumber>
    </recommendedName>
</protein>
<dbReference type="InterPro" id="IPR020626">
    <property type="entry name" value="Asp_DH_prok"/>
</dbReference>
<evidence type="ECO:0000259" key="8">
    <source>
        <dbReference type="Pfam" id="PF03447"/>
    </source>
</evidence>